<dbReference type="HOGENOM" id="CLU_000604_1_22_1"/>
<dbReference type="RefSeq" id="XP_001010765.2">
    <property type="nucleotide sequence ID" value="XM_001010765.3"/>
</dbReference>
<dbReference type="InterPro" id="IPR003439">
    <property type="entry name" value="ABC_transporter-like_ATP-bd"/>
</dbReference>
<dbReference type="InterPro" id="IPR017871">
    <property type="entry name" value="ABC_transporter-like_CS"/>
</dbReference>
<dbReference type="OrthoDB" id="446070at2759"/>
<dbReference type="GeneID" id="7845718"/>
<keyword evidence="1" id="KW-0813">Transport</keyword>
<dbReference type="SMART" id="SM00382">
    <property type="entry name" value="AAA"/>
    <property type="match status" value="1"/>
</dbReference>
<dbReference type="SUPFAM" id="SSF52540">
    <property type="entry name" value="P-loop containing nucleoside triphosphate hydrolases"/>
    <property type="match status" value="1"/>
</dbReference>
<evidence type="ECO:0000259" key="4">
    <source>
        <dbReference type="PROSITE" id="PS50893"/>
    </source>
</evidence>
<accession>Q22Z01</accession>
<evidence type="ECO:0000256" key="2">
    <source>
        <dbReference type="ARBA" id="ARBA00022741"/>
    </source>
</evidence>
<protein>
    <submittedName>
        <fullName evidence="5">ATP-binding domain ABC transporter</fullName>
    </submittedName>
</protein>
<evidence type="ECO:0000313" key="5">
    <source>
        <dbReference type="EMBL" id="EAR90520.2"/>
    </source>
</evidence>
<dbReference type="GO" id="GO:0005886">
    <property type="term" value="C:plasma membrane"/>
    <property type="evidence" value="ECO:0007669"/>
    <property type="project" value="TreeGrafter"/>
</dbReference>
<dbReference type="PANTHER" id="PTHR24220:SF86">
    <property type="entry name" value="ABC TRANSPORTER ABCH.1"/>
    <property type="match status" value="1"/>
</dbReference>
<sequence length="291" mass="32747">MNQKNSTHYLTVDQKIYDLEPKNLDDAEVIMECQNLTKEFSLVGRDDKVKALNNITLQEQSECKPIKKGEFVMIRGPSGGGKTTLLNLLGTIDMPSSGTIKLLGQQIDTNSSDSYLSQLRLESIGIVFQTFNLLATMTAYENVELPMKILNKLSQKVIKQRVINLLTRVGLQDRMDHLPSELSGGEQQRVAIARALANSPQIVLLDEPTGDLDTKSTVEVMDLLLSINNFGYSSEETQKVTMIMVTHNPDIECYADRILYLADGQIVKQVYNERQVPIDWEDYVKYLNANN</sequence>
<dbReference type="PROSITE" id="PS00211">
    <property type="entry name" value="ABC_TRANSPORTER_1"/>
    <property type="match status" value="1"/>
</dbReference>
<dbReference type="InParanoid" id="Q22Z01"/>
<dbReference type="InterPro" id="IPR017911">
    <property type="entry name" value="MacB-like_ATP-bd"/>
</dbReference>
<dbReference type="GO" id="GO:0022857">
    <property type="term" value="F:transmembrane transporter activity"/>
    <property type="evidence" value="ECO:0007669"/>
    <property type="project" value="TreeGrafter"/>
</dbReference>
<evidence type="ECO:0000256" key="3">
    <source>
        <dbReference type="ARBA" id="ARBA00022840"/>
    </source>
</evidence>
<name>Q22Z01_TETTS</name>
<keyword evidence="6" id="KW-1185">Reference proteome</keyword>
<dbReference type="EMBL" id="GG662798">
    <property type="protein sequence ID" value="EAR90520.2"/>
    <property type="molecule type" value="Genomic_DNA"/>
</dbReference>
<dbReference type="STRING" id="312017.Q22Z01"/>
<dbReference type="InterPro" id="IPR015854">
    <property type="entry name" value="ABC_transpr_LolD-like"/>
</dbReference>
<feature type="domain" description="ABC transporter" evidence="4">
    <location>
        <begin position="43"/>
        <end position="288"/>
    </location>
</feature>
<dbReference type="PROSITE" id="PS50893">
    <property type="entry name" value="ABC_TRANSPORTER_2"/>
    <property type="match status" value="1"/>
</dbReference>
<dbReference type="Proteomes" id="UP000009168">
    <property type="component" value="Unassembled WGS sequence"/>
</dbReference>
<dbReference type="eggNOG" id="KOG0055">
    <property type="taxonomic scope" value="Eukaryota"/>
</dbReference>
<reference evidence="6" key="1">
    <citation type="journal article" date="2006" name="PLoS Biol.">
        <title>Macronuclear genome sequence of the ciliate Tetrahymena thermophila, a model eukaryote.</title>
        <authorList>
            <person name="Eisen J.A."/>
            <person name="Coyne R.S."/>
            <person name="Wu M."/>
            <person name="Wu D."/>
            <person name="Thiagarajan M."/>
            <person name="Wortman J.R."/>
            <person name="Badger J.H."/>
            <person name="Ren Q."/>
            <person name="Amedeo P."/>
            <person name="Jones K.M."/>
            <person name="Tallon L.J."/>
            <person name="Delcher A.L."/>
            <person name="Salzberg S.L."/>
            <person name="Silva J.C."/>
            <person name="Haas B.J."/>
            <person name="Majoros W.H."/>
            <person name="Farzad M."/>
            <person name="Carlton J.M."/>
            <person name="Smith R.K. Jr."/>
            <person name="Garg J."/>
            <person name="Pearlman R.E."/>
            <person name="Karrer K.M."/>
            <person name="Sun L."/>
            <person name="Manning G."/>
            <person name="Elde N.C."/>
            <person name="Turkewitz A.P."/>
            <person name="Asai D.J."/>
            <person name="Wilkes D.E."/>
            <person name="Wang Y."/>
            <person name="Cai H."/>
            <person name="Collins K."/>
            <person name="Stewart B.A."/>
            <person name="Lee S.R."/>
            <person name="Wilamowska K."/>
            <person name="Weinberg Z."/>
            <person name="Ruzzo W.L."/>
            <person name="Wloga D."/>
            <person name="Gaertig J."/>
            <person name="Frankel J."/>
            <person name="Tsao C.-C."/>
            <person name="Gorovsky M.A."/>
            <person name="Keeling P.J."/>
            <person name="Waller R.F."/>
            <person name="Patron N.J."/>
            <person name="Cherry J.M."/>
            <person name="Stover N.A."/>
            <person name="Krieger C.J."/>
            <person name="del Toro C."/>
            <person name="Ryder H.F."/>
            <person name="Williamson S.C."/>
            <person name="Barbeau R.A."/>
            <person name="Hamilton E.P."/>
            <person name="Orias E."/>
        </authorList>
    </citation>
    <scope>NUCLEOTIDE SEQUENCE [LARGE SCALE GENOMIC DNA]</scope>
    <source>
        <strain evidence="6">SB210</strain>
    </source>
</reference>
<organism evidence="5 6">
    <name type="scientific">Tetrahymena thermophila (strain SB210)</name>
    <dbReference type="NCBI Taxonomy" id="312017"/>
    <lineage>
        <taxon>Eukaryota</taxon>
        <taxon>Sar</taxon>
        <taxon>Alveolata</taxon>
        <taxon>Ciliophora</taxon>
        <taxon>Intramacronucleata</taxon>
        <taxon>Oligohymenophorea</taxon>
        <taxon>Hymenostomatida</taxon>
        <taxon>Tetrahymenina</taxon>
        <taxon>Tetrahymenidae</taxon>
        <taxon>Tetrahymena</taxon>
    </lineage>
</organism>
<dbReference type="OMA" id="MGENEVY"/>
<keyword evidence="2" id="KW-0547">Nucleotide-binding</keyword>
<dbReference type="KEGG" id="tet:TTHERM_00118680"/>
<dbReference type="GO" id="GO:0098796">
    <property type="term" value="C:membrane protein complex"/>
    <property type="evidence" value="ECO:0007669"/>
    <property type="project" value="UniProtKB-ARBA"/>
</dbReference>
<keyword evidence="3 5" id="KW-0067">ATP-binding</keyword>
<evidence type="ECO:0000313" key="6">
    <source>
        <dbReference type="Proteomes" id="UP000009168"/>
    </source>
</evidence>
<dbReference type="Pfam" id="PF00005">
    <property type="entry name" value="ABC_tran"/>
    <property type="match status" value="1"/>
</dbReference>
<dbReference type="GO" id="GO:0005524">
    <property type="term" value="F:ATP binding"/>
    <property type="evidence" value="ECO:0007669"/>
    <property type="project" value="UniProtKB-KW"/>
</dbReference>
<dbReference type="PANTHER" id="PTHR24220">
    <property type="entry name" value="IMPORT ATP-BINDING PROTEIN"/>
    <property type="match status" value="1"/>
</dbReference>
<gene>
    <name evidence="5" type="ORF">TTHERM_00118680</name>
</gene>
<dbReference type="InterPro" id="IPR003593">
    <property type="entry name" value="AAA+_ATPase"/>
</dbReference>
<dbReference type="GO" id="GO:0016887">
    <property type="term" value="F:ATP hydrolysis activity"/>
    <property type="evidence" value="ECO:0007669"/>
    <property type="project" value="InterPro"/>
</dbReference>
<dbReference type="AlphaFoldDB" id="Q22Z01"/>
<dbReference type="FunFam" id="3.40.50.300:FF:000032">
    <property type="entry name" value="Export ABC transporter ATP-binding protein"/>
    <property type="match status" value="1"/>
</dbReference>
<dbReference type="Gene3D" id="3.40.50.300">
    <property type="entry name" value="P-loop containing nucleotide triphosphate hydrolases"/>
    <property type="match status" value="1"/>
</dbReference>
<dbReference type="CDD" id="cd03255">
    <property type="entry name" value="ABC_MJ0796_LolCDE_FtsE"/>
    <property type="match status" value="1"/>
</dbReference>
<dbReference type="InterPro" id="IPR027417">
    <property type="entry name" value="P-loop_NTPase"/>
</dbReference>
<evidence type="ECO:0000256" key="1">
    <source>
        <dbReference type="ARBA" id="ARBA00022448"/>
    </source>
</evidence>
<proteinExistence type="predicted"/>